<dbReference type="PANTHER" id="PTHR30204:SF15">
    <property type="entry name" value="BLL5018 PROTEIN"/>
    <property type="match status" value="1"/>
</dbReference>
<dbReference type="InterPro" id="IPR047057">
    <property type="entry name" value="MerR_fam"/>
</dbReference>
<feature type="region of interest" description="Disordered" evidence="2">
    <location>
        <begin position="1"/>
        <end position="28"/>
    </location>
</feature>
<feature type="domain" description="HTH merR-type" evidence="3">
    <location>
        <begin position="33"/>
        <end position="101"/>
    </location>
</feature>
<evidence type="ECO:0000259" key="3">
    <source>
        <dbReference type="PROSITE" id="PS50937"/>
    </source>
</evidence>
<keyword evidence="1" id="KW-0238">DNA-binding</keyword>
<dbReference type="Proteomes" id="UP000503336">
    <property type="component" value="Chromosome"/>
</dbReference>
<reference evidence="4 5" key="1">
    <citation type="submission" date="2020-02" db="EMBL/GenBank/DDBJ databases">
        <title>complete genome sequence of Rhodobacteraceae bacterium.</title>
        <authorList>
            <person name="Park J."/>
            <person name="Kim Y.-S."/>
            <person name="Kim K.-H."/>
        </authorList>
    </citation>
    <scope>NUCLEOTIDE SEQUENCE [LARGE SCALE GENOMIC DNA]</scope>
    <source>
        <strain evidence="4 5">RR4-56</strain>
    </source>
</reference>
<proteinExistence type="predicted"/>
<dbReference type="GO" id="GO:0003677">
    <property type="term" value="F:DNA binding"/>
    <property type="evidence" value="ECO:0007669"/>
    <property type="project" value="UniProtKB-KW"/>
</dbReference>
<dbReference type="SUPFAM" id="SSF46955">
    <property type="entry name" value="Putative DNA-binding domain"/>
    <property type="match status" value="1"/>
</dbReference>
<evidence type="ECO:0000256" key="1">
    <source>
        <dbReference type="ARBA" id="ARBA00023125"/>
    </source>
</evidence>
<evidence type="ECO:0000313" key="5">
    <source>
        <dbReference type="Proteomes" id="UP000503336"/>
    </source>
</evidence>
<dbReference type="GO" id="GO:0003700">
    <property type="term" value="F:DNA-binding transcription factor activity"/>
    <property type="evidence" value="ECO:0007669"/>
    <property type="project" value="InterPro"/>
</dbReference>
<dbReference type="CDD" id="cd04765">
    <property type="entry name" value="HTH_MlrA-like_sg2"/>
    <property type="match status" value="1"/>
</dbReference>
<gene>
    <name evidence="4" type="ORF">G5B40_06865</name>
</gene>
<dbReference type="PROSITE" id="PS50937">
    <property type="entry name" value="HTH_MERR_2"/>
    <property type="match status" value="1"/>
</dbReference>
<evidence type="ECO:0000313" key="4">
    <source>
        <dbReference type="EMBL" id="QIE55196.1"/>
    </source>
</evidence>
<dbReference type="AlphaFoldDB" id="A0A7L5BY85"/>
<dbReference type="SMART" id="SM00422">
    <property type="entry name" value="HTH_MERR"/>
    <property type="match status" value="1"/>
</dbReference>
<dbReference type="Gene3D" id="1.10.1660.10">
    <property type="match status" value="1"/>
</dbReference>
<sequence length="138" mass="15657">MRHDETATARRTRPGDVAPQSRAPEKSADAFRTISEVAELLDTPAHVLRFWESKFSQIKPMKRGGGRRYYRPEDVALLRGIRELLYEDGLTIKGVQKVLRERGQRHVAGLAEAEAEPAPDVDATLARLEALRNRLRQE</sequence>
<dbReference type="InterPro" id="IPR009061">
    <property type="entry name" value="DNA-bd_dom_put_sf"/>
</dbReference>
<dbReference type="EMBL" id="CP049056">
    <property type="protein sequence ID" value="QIE55196.1"/>
    <property type="molecule type" value="Genomic_DNA"/>
</dbReference>
<name>A0A7L5BY85_9RHOB</name>
<organism evidence="4 5">
    <name type="scientific">Pikeienuella piscinae</name>
    <dbReference type="NCBI Taxonomy" id="2748098"/>
    <lineage>
        <taxon>Bacteria</taxon>
        <taxon>Pseudomonadati</taxon>
        <taxon>Pseudomonadota</taxon>
        <taxon>Alphaproteobacteria</taxon>
        <taxon>Rhodobacterales</taxon>
        <taxon>Paracoccaceae</taxon>
        <taxon>Pikeienuella</taxon>
    </lineage>
</organism>
<protein>
    <submittedName>
        <fullName evidence="4">MerR family transcriptional regulator</fullName>
    </submittedName>
</protein>
<dbReference type="Pfam" id="PF13411">
    <property type="entry name" value="MerR_1"/>
    <property type="match status" value="1"/>
</dbReference>
<dbReference type="KEGG" id="hdh:G5B40_06865"/>
<keyword evidence="5" id="KW-1185">Reference proteome</keyword>
<dbReference type="InterPro" id="IPR000551">
    <property type="entry name" value="MerR-type_HTH_dom"/>
</dbReference>
<dbReference type="PANTHER" id="PTHR30204">
    <property type="entry name" value="REDOX-CYCLING DRUG-SENSING TRANSCRIPTIONAL ACTIVATOR SOXR"/>
    <property type="match status" value="1"/>
</dbReference>
<evidence type="ECO:0000256" key="2">
    <source>
        <dbReference type="SAM" id="MobiDB-lite"/>
    </source>
</evidence>
<accession>A0A7L5BY85</accession>
<dbReference type="RefSeq" id="WP_165096709.1">
    <property type="nucleotide sequence ID" value="NZ_CP049056.1"/>
</dbReference>